<feature type="compositionally biased region" description="Basic and acidic residues" evidence="1">
    <location>
        <begin position="110"/>
        <end position="130"/>
    </location>
</feature>
<dbReference type="GeneID" id="99614420"/>
<evidence type="ECO:0008006" key="4">
    <source>
        <dbReference type="Google" id="ProtNLM"/>
    </source>
</evidence>
<protein>
    <recommendedName>
        <fullName evidence="4">Choice-of-anchor A family protein</fullName>
    </recommendedName>
</protein>
<evidence type="ECO:0000313" key="3">
    <source>
        <dbReference type="Proteomes" id="UP000051085"/>
    </source>
</evidence>
<name>A0A922PU93_9LACO</name>
<reference evidence="2 3" key="1">
    <citation type="journal article" date="2015" name="Genome Announc.">
        <title>Expanding the biotechnology potential of lactobacilli through comparative genomics of 213 strains and associated genera.</title>
        <authorList>
            <person name="Sun Z."/>
            <person name="Harris H.M."/>
            <person name="McCann A."/>
            <person name="Guo C."/>
            <person name="Argimon S."/>
            <person name="Zhang W."/>
            <person name="Yang X."/>
            <person name="Jeffery I.B."/>
            <person name="Cooney J.C."/>
            <person name="Kagawa T.F."/>
            <person name="Liu W."/>
            <person name="Song Y."/>
            <person name="Salvetti E."/>
            <person name="Wrobel A."/>
            <person name="Rasinkangas P."/>
            <person name="Parkhill J."/>
            <person name="Rea M.C."/>
            <person name="O'Sullivan O."/>
            <person name="Ritari J."/>
            <person name="Douillard F.P."/>
            <person name="Paul Ross R."/>
            <person name="Yang R."/>
            <person name="Briner A.E."/>
            <person name="Felis G.E."/>
            <person name="de Vos W.M."/>
            <person name="Barrangou R."/>
            <person name="Klaenhammer T.R."/>
            <person name="Caufield P.W."/>
            <person name="Cui Y."/>
            <person name="Zhang H."/>
            <person name="O'Toole P.W."/>
        </authorList>
    </citation>
    <scope>NUCLEOTIDE SEQUENCE [LARGE SCALE GENOMIC DNA]</scope>
    <source>
        <strain evidence="2 3">DSM 8475</strain>
    </source>
</reference>
<dbReference type="EMBL" id="AZGO01000055">
    <property type="protein sequence ID" value="KRM35981.1"/>
    <property type="molecule type" value="Genomic_DNA"/>
</dbReference>
<dbReference type="AlphaFoldDB" id="A0A922PU93"/>
<feature type="compositionally biased region" description="Low complexity" evidence="1">
    <location>
        <begin position="168"/>
        <end position="178"/>
    </location>
</feature>
<feature type="compositionally biased region" description="Polar residues" evidence="1">
    <location>
        <begin position="179"/>
        <end position="188"/>
    </location>
</feature>
<comment type="caution">
    <text evidence="2">The sequence shown here is derived from an EMBL/GenBank/DDBJ whole genome shotgun (WGS) entry which is preliminary data.</text>
</comment>
<feature type="compositionally biased region" description="Low complexity" evidence="1">
    <location>
        <begin position="202"/>
        <end position="229"/>
    </location>
</feature>
<accession>A0A922PU93</accession>
<feature type="compositionally biased region" description="Polar residues" evidence="1">
    <location>
        <begin position="230"/>
        <end position="262"/>
    </location>
</feature>
<dbReference type="RefSeq" id="WP_420814150.1">
    <property type="nucleotide sequence ID" value="NZ_AZGO01000055.1"/>
</dbReference>
<feature type="compositionally biased region" description="Basic and acidic residues" evidence="1">
    <location>
        <begin position="138"/>
        <end position="149"/>
    </location>
</feature>
<evidence type="ECO:0000256" key="1">
    <source>
        <dbReference type="SAM" id="MobiDB-lite"/>
    </source>
</evidence>
<dbReference type="NCBIfam" id="TIGR04215">
    <property type="entry name" value="choice_anch_A"/>
    <property type="match status" value="1"/>
</dbReference>
<dbReference type="Proteomes" id="UP000051085">
    <property type="component" value="Unassembled WGS sequence"/>
</dbReference>
<feature type="compositionally biased region" description="Basic and acidic residues" evidence="1">
    <location>
        <begin position="157"/>
        <end position="167"/>
    </location>
</feature>
<organism evidence="2 3">
    <name type="scientific">Limosilactobacillus pontis DSM 8475</name>
    <dbReference type="NCBI Taxonomy" id="1423794"/>
    <lineage>
        <taxon>Bacteria</taxon>
        <taxon>Bacillati</taxon>
        <taxon>Bacillota</taxon>
        <taxon>Bacilli</taxon>
        <taxon>Lactobacillales</taxon>
        <taxon>Lactobacillaceae</taxon>
        <taxon>Limosilactobacillus</taxon>
    </lineage>
</organism>
<proteinExistence type="predicted"/>
<gene>
    <name evidence="2" type="ORF">FD34_GL000240</name>
</gene>
<sequence length="273" mass="28834">MILNVKNTPSQLNFNTQTKLVYDDNGSIGANESHGYPNHLLWNFGDQSVNLTLNGCHLMGSVLNPQGTLRAGVNADGNLIAQTVDFYGGESHRWDLRGGQPKTVTPTKSDAGKSETPKSDTDKTLNKSEAPKSNTGKTPDKSETPKSDTGKTPGKSETPKPDTDKTAKPTAPTTPNPDSGSNSTSIPNTDWPWWPGAYPEIPGYSDTPSSGSTPDSSSQPGPSSTPGASVTPSSLVHQPTDPAQPTTPVQSSTLRGTDSYPTTCFDAIRWGHA</sequence>
<dbReference type="InterPro" id="IPR026588">
    <property type="entry name" value="Choice_anch_A"/>
</dbReference>
<feature type="region of interest" description="Disordered" evidence="1">
    <location>
        <begin position="91"/>
        <end position="262"/>
    </location>
</feature>
<evidence type="ECO:0000313" key="2">
    <source>
        <dbReference type="EMBL" id="KRM35981.1"/>
    </source>
</evidence>